<keyword evidence="3 8" id="KW-0699">rRNA-binding</keyword>
<dbReference type="GO" id="GO:0015935">
    <property type="term" value="C:small ribosomal subunit"/>
    <property type="evidence" value="ECO:0007669"/>
    <property type="project" value="TreeGrafter"/>
</dbReference>
<feature type="compositionally biased region" description="Basic residues" evidence="9">
    <location>
        <begin position="1"/>
        <end position="11"/>
    </location>
</feature>
<evidence type="ECO:0000256" key="6">
    <source>
        <dbReference type="ARBA" id="ARBA00023274"/>
    </source>
</evidence>
<dbReference type="InterPro" id="IPR036510">
    <property type="entry name" value="Ribosomal_bS20_sf"/>
</dbReference>
<dbReference type="EMBL" id="VDMB01000011">
    <property type="protein sequence ID" value="TYT74427.1"/>
    <property type="molecule type" value="Genomic_DNA"/>
</dbReference>
<accession>A0A5S5MFH6</accession>
<dbReference type="Pfam" id="PF01649">
    <property type="entry name" value="Ribosomal_S20p"/>
    <property type="match status" value="1"/>
</dbReference>
<dbReference type="InterPro" id="IPR002583">
    <property type="entry name" value="Ribosomal_bS20"/>
</dbReference>
<dbReference type="Proteomes" id="UP000321899">
    <property type="component" value="Unassembled WGS sequence"/>
</dbReference>
<name>A0A5S5MFH6_9BACT</name>
<keyword evidence="11" id="KW-1185">Reference proteome</keyword>
<dbReference type="PANTHER" id="PTHR33398:SF1">
    <property type="entry name" value="SMALL RIBOSOMAL SUBUNIT PROTEIN BS20C"/>
    <property type="match status" value="1"/>
</dbReference>
<dbReference type="RefSeq" id="WP_139448707.1">
    <property type="nucleotide sequence ID" value="NZ_VDMB01000011.1"/>
</dbReference>
<dbReference type="GO" id="GO:0003735">
    <property type="term" value="F:structural constituent of ribosome"/>
    <property type="evidence" value="ECO:0007669"/>
    <property type="project" value="InterPro"/>
</dbReference>
<evidence type="ECO:0000256" key="3">
    <source>
        <dbReference type="ARBA" id="ARBA00022730"/>
    </source>
</evidence>
<comment type="similarity">
    <text evidence="2 8">Belongs to the bacterial ribosomal protein bS20 family.</text>
</comment>
<evidence type="ECO:0000313" key="10">
    <source>
        <dbReference type="EMBL" id="TYT74427.1"/>
    </source>
</evidence>
<protein>
    <recommendedName>
        <fullName evidence="7 8">Small ribosomal subunit protein bS20</fullName>
    </recommendedName>
</protein>
<dbReference type="GO" id="GO:0006412">
    <property type="term" value="P:translation"/>
    <property type="evidence" value="ECO:0007669"/>
    <property type="project" value="UniProtKB-UniRule"/>
</dbReference>
<evidence type="ECO:0000256" key="9">
    <source>
        <dbReference type="SAM" id="MobiDB-lite"/>
    </source>
</evidence>
<evidence type="ECO:0000313" key="11">
    <source>
        <dbReference type="Proteomes" id="UP000321899"/>
    </source>
</evidence>
<evidence type="ECO:0000256" key="5">
    <source>
        <dbReference type="ARBA" id="ARBA00022980"/>
    </source>
</evidence>
<dbReference type="HAMAP" id="MF_00500">
    <property type="entry name" value="Ribosomal_bS20"/>
    <property type="match status" value="1"/>
</dbReference>
<evidence type="ECO:0000256" key="8">
    <source>
        <dbReference type="HAMAP-Rule" id="MF_00500"/>
    </source>
</evidence>
<evidence type="ECO:0000256" key="4">
    <source>
        <dbReference type="ARBA" id="ARBA00022884"/>
    </source>
</evidence>
<sequence length="87" mass="9734">MANHKSAKKRAKQNEVRRMRNRSIKSQIKTAITRLRSIVEKEPEAAGKALQETTAVIDKAAKKGVLHRNTASRKVSRLAQMINKVSA</sequence>
<comment type="caution">
    <text evidence="10">The sequence shown here is derived from an EMBL/GenBank/DDBJ whole genome shotgun (WGS) entry which is preliminary data.</text>
</comment>
<keyword evidence="4 8" id="KW-0694">RNA-binding</keyword>
<gene>
    <name evidence="8" type="primary">rpsT</name>
    <name evidence="10" type="ORF">FIM25_09715</name>
</gene>
<dbReference type="SUPFAM" id="SSF46992">
    <property type="entry name" value="Ribosomal protein S20"/>
    <property type="match status" value="1"/>
</dbReference>
<keyword evidence="6 8" id="KW-0687">Ribonucleoprotein</keyword>
<dbReference type="GO" id="GO:0005829">
    <property type="term" value="C:cytosol"/>
    <property type="evidence" value="ECO:0007669"/>
    <property type="project" value="TreeGrafter"/>
</dbReference>
<proteinExistence type="inferred from homology"/>
<dbReference type="OrthoDB" id="9807974at2"/>
<evidence type="ECO:0000256" key="7">
    <source>
        <dbReference type="ARBA" id="ARBA00035136"/>
    </source>
</evidence>
<feature type="region of interest" description="Disordered" evidence="9">
    <location>
        <begin position="1"/>
        <end position="27"/>
    </location>
</feature>
<dbReference type="AlphaFoldDB" id="A0A5S5MFH6"/>
<dbReference type="FunFam" id="1.20.58.110:FF:000001">
    <property type="entry name" value="30S ribosomal protein S20"/>
    <property type="match status" value="1"/>
</dbReference>
<keyword evidence="5 8" id="KW-0689">Ribosomal protein</keyword>
<organism evidence="10 11">
    <name type="scientific">Desulfobotulus mexicanus</name>
    <dbReference type="NCBI Taxonomy" id="2586642"/>
    <lineage>
        <taxon>Bacteria</taxon>
        <taxon>Pseudomonadati</taxon>
        <taxon>Thermodesulfobacteriota</taxon>
        <taxon>Desulfobacteria</taxon>
        <taxon>Desulfobacterales</taxon>
        <taxon>Desulfobacteraceae</taxon>
        <taxon>Desulfobotulus</taxon>
    </lineage>
</organism>
<dbReference type="NCBIfam" id="TIGR00029">
    <property type="entry name" value="S20"/>
    <property type="match status" value="1"/>
</dbReference>
<evidence type="ECO:0000256" key="1">
    <source>
        <dbReference type="ARBA" id="ARBA00003134"/>
    </source>
</evidence>
<dbReference type="PANTHER" id="PTHR33398">
    <property type="entry name" value="30S RIBOSOMAL PROTEIN S20"/>
    <property type="match status" value="1"/>
</dbReference>
<dbReference type="Gene3D" id="1.20.58.110">
    <property type="entry name" value="Ribosomal protein S20"/>
    <property type="match status" value="1"/>
</dbReference>
<dbReference type="GO" id="GO:0070181">
    <property type="term" value="F:small ribosomal subunit rRNA binding"/>
    <property type="evidence" value="ECO:0007669"/>
    <property type="project" value="TreeGrafter"/>
</dbReference>
<evidence type="ECO:0000256" key="2">
    <source>
        <dbReference type="ARBA" id="ARBA00007634"/>
    </source>
</evidence>
<comment type="function">
    <text evidence="1 8">Binds directly to 16S ribosomal RNA.</text>
</comment>
<reference evidence="10 11" key="1">
    <citation type="submission" date="2019-06" db="EMBL/GenBank/DDBJ databases">
        <title>Desulfobotulus mexicanus sp. nov., a novel sulfate-reducing bacterium isolated from the sediment of an alkaline crater lake in Mexico.</title>
        <authorList>
            <person name="Hirschler-Rea A."/>
        </authorList>
    </citation>
    <scope>NUCLEOTIDE SEQUENCE [LARGE SCALE GENOMIC DNA]</scope>
    <source>
        <strain evidence="10 11">PAR22N</strain>
    </source>
</reference>